<evidence type="ECO:0000256" key="2">
    <source>
        <dbReference type="ARBA" id="ARBA00008771"/>
    </source>
</evidence>
<name>A0AAQ4D3F2_AMBAM</name>
<evidence type="ECO:0000313" key="12">
    <source>
        <dbReference type="EMBL" id="KAK8756992.1"/>
    </source>
</evidence>
<dbReference type="PANTHER" id="PTHR15454:SF69">
    <property type="entry name" value="SERINE_THREONINE-PROTEIN KINASE 11-INTERACTING PROTEIN"/>
    <property type="match status" value="1"/>
</dbReference>
<sequence length="1258" mass="139457">MTPDTNRSERIHRLAAFLREHGDVVLNGTRRLTLTTSCLNELNYIFRQFLGAQENESFDVPFGCSANSDFVHDVFFLHDFMQKTCSLKIVQSSQTIQGSLDLSKFHSLKILELKRVPPHLLVGFDSLVFQLETLICQRNVSSLKEILRSRSKVPQPWVKITVANFSYNGITTLDDSLALLPKLQYLDCSNNAISDASGVQYLQNIRVLNLSFNFLEKINIQNRGACDSLTVLYLRNNFIESTSGIERLRELRELDLSYNCLAESSSLTGLKQLYCLSILRLVGNPVTFHKEYFSIVVCHLHRRAVTEKFRLDEGPLPKKLIKPVNARQPQARQADMPLPDPVISVPSLQFEVEADDDGSLVEEMAGQHGRLPVACTSTPHGFEARLSAPVDQECSSLSSVEVMDAALIVKQKDGKKRKKRHSTRVAAILDQEGCVTSAKESGTTAAAVHDDFLSYKSQLESRKEQLGEEWLVGVSALKLPDAQSTPCGTPNTRASLEPDFSTENRRGSFDANETHSDSDSGRAESVKTVLSKEPATLGTVEVVKEAKEITVEVEGPQRRISELSQGVVVLDEAPSDPLDESSAMSPLEGFSWTTAKDEVTQEDTEIAEDMDSKLFLVQKCSDGNEASVFVGVKDDVMRESDSLTGKIIQRLDLNVLSSASVHDGTAVKLKFDTTIRSKKERCYIFDNSEDAEEVVKMLQPFVEAKARKDLYSEMLQCVKCNVQFPKHAAKKVVVVSTTKDKVTTDVHESERCPQCDGDILLTLDTPEAVDALSCLASSAPEKLSSSLTTKKASDSSSLGKAVQGCADNVSEESIETVIPDQHSSLYRPGFRKSASDITILSNPSQSSIMVISTTSANDGNAENARDNDKTLSPPPTVVLPTLKEILEEPVLNISRTDSLSIDHKSKTSTSDTMLSEASFKSADSHPNTSLHLKDTSDSSHLECPASLWESFDNREEMGPSSFTCPDHSVLLHLDVNIFGKEEAFVCCVEVDLVTWSSLEEVPALLVISSNKAYFFKIKDNKERDDPESWLILWESRLLENLKVISRLLGNQGFCLSWQQEKGTVPWYMCLLRDADTCNCFLQYLTGVLQEKMVEPPSVVTDVSESLAQVVKEVIRPCLEEDPDGSDEQEVALFILGFWSEQSDGASTLQQKPVYIVITKDSTFIGKVSYLKTPKGSAKAGIVRYEPLVCQKISNITAVHLCKNNRIARLTFLDEDTGTEMQWTVATKTVASMRSFLNTLRTPWEELFGVEMPLELVAE</sequence>
<keyword evidence="6" id="KW-0677">Repeat</keyword>
<evidence type="ECO:0000256" key="1">
    <source>
        <dbReference type="ARBA" id="ARBA00004496"/>
    </source>
</evidence>
<evidence type="ECO:0000259" key="10">
    <source>
        <dbReference type="Pfam" id="PF25357"/>
    </source>
</evidence>
<dbReference type="InterPro" id="IPR001611">
    <property type="entry name" value="Leu-rich_rpt"/>
</dbReference>
<evidence type="ECO:0000256" key="5">
    <source>
        <dbReference type="ARBA" id="ARBA00022614"/>
    </source>
</evidence>
<feature type="compositionally biased region" description="Polar residues" evidence="7">
    <location>
        <begin position="482"/>
        <end position="494"/>
    </location>
</feature>
<dbReference type="InterPro" id="IPR057676">
    <property type="entry name" value="PH_S11IP_C"/>
</dbReference>
<dbReference type="PANTHER" id="PTHR15454">
    <property type="entry name" value="NISCHARIN RELATED"/>
    <property type="match status" value="1"/>
</dbReference>
<reference evidence="12 13" key="1">
    <citation type="journal article" date="2023" name="Arcadia Sci">
        <title>De novo assembly of a long-read Amblyomma americanum tick genome.</title>
        <authorList>
            <person name="Chou S."/>
            <person name="Poskanzer K.E."/>
            <person name="Rollins M."/>
            <person name="Thuy-Boun P.S."/>
        </authorList>
    </citation>
    <scope>NUCLEOTIDE SEQUENCE [LARGE SCALE GENOMIC DNA]</scope>
    <source>
        <strain evidence="12">F_SG_1</strain>
        <tissue evidence="12">Salivary glands</tissue>
    </source>
</reference>
<dbReference type="AlphaFoldDB" id="A0AAQ4D3F2"/>
<comment type="caution">
    <text evidence="12">The sequence shown here is derived from an EMBL/GenBank/DDBJ whole genome shotgun (WGS) entry which is preliminary data.</text>
</comment>
<evidence type="ECO:0000256" key="3">
    <source>
        <dbReference type="ARBA" id="ARBA00020683"/>
    </source>
</evidence>
<feature type="compositionally biased region" description="Basic and acidic residues" evidence="7">
    <location>
        <begin position="502"/>
        <end position="525"/>
    </location>
</feature>
<feature type="region of interest" description="Disordered" evidence="7">
    <location>
        <begin position="912"/>
        <end position="935"/>
    </location>
</feature>
<evidence type="ECO:0000256" key="6">
    <source>
        <dbReference type="ARBA" id="ARBA00022737"/>
    </source>
</evidence>
<feature type="domain" description="STK11-interacting protein C-terminal PH" evidence="11">
    <location>
        <begin position="1189"/>
        <end position="1251"/>
    </location>
</feature>
<accession>A0AAQ4D3F2</accession>
<feature type="domain" description="PLEKHM2 PH" evidence="9">
    <location>
        <begin position="966"/>
        <end position="1101"/>
    </location>
</feature>
<dbReference type="Proteomes" id="UP001321473">
    <property type="component" value="Unassembled WGS sequence"/>
</dbReference>
<dbReference type="GO" id="GO:0008104">
    <property type="term" value="P:intracellular protein localization"/>
    <property type="evidence" value="ECO:0007669"/>
    <property type="project" value="TreeGrafter"/>
</dbReference>
<evidence type="ECO:0000259" key="8">
    <source>
        <dbReference type="Pfam" id="PF15904"/>
    </source>
</evidence>
<keyword evidence="5" id="KW-0433">Leucine-rich repeat</keyword>
<protein>
    <recommendedName>
        <fullName evidence="3">Serine/threonine-protein kinase 11-interacting protein</fullName>
    </recommendedName>
</protein>
<evidence type="ECO:0000256" key="4">
    <source>
        <dbReference type="ARBA" id="ARBA00022490"/>
    </source>
</evidence>
<feature type="domain" description="Serine/threonine-protein kinase 11-interacting protein PH" evidence="10">
    <location>
        <begin position="618"/>
        <end position="704"/>
    </location>
</feature>
<comment type="similarity">
    <text evidence="2">Belongs to the STK11IP family.</text>
</comment>
<comment type="subcellular location">
    <subcellularLocation>
        <location evidence="1">Cytoplasm</location>
    </subcellularLocation>
</comment>
<feature type="domain" description="LKB1 serine/threonine kinase interacting protein 1 N-terminal" evidence="8">
    <location>
        <begin position="8"/>
        <end position="91"/>
    </location>
</feature>
<dbReference type="GO" id="GO:0005737">
    <property type="term" value="C:cytoplasm"/>
    <property type="evidence" value="ECO:0007669"/>
    <property type="project" value="UniProtKB-SubCell"/>
</dbReference>
<evidence type="ECO:0000259" key="11">
    <source>
        <dbReference type="Pfam" id="PF25624"/>
    </source>
</evidence>
<evidence type="ECO:0000259" key="9">
    <source>
        <dbReference type="Pfam" id="PF23142"/>
    </source>
</evidence>
<dbReference type="InterPro" id="IPR057288">
    <property type="entry name" value="PH_PLEKHM2"/>
</dbReference>
<proteinExistence type="inferred from homology"/>
<dbReference type="InterPro" id="IPR032675">
    <property type="entry name" value="LRR_dom_sf"/>
</dbReference>
<organism evidence="12 13">
    <name type="scientific">Amblyomma americanum</name>
    <name type="common">Lone star tick</name>
    <dbReference type="NCBI Taxonomy" id="6943"/>
    <lineage>
        <taxon>Eukaryota</taxon>
        <taxon>Metazoa</taxon>
        <taxon>Ecdysozoa</taxon>
        <taxon>Arthropoda</taxon>
        <taxon>Chelicerata</taxon>
        <taxon>Arachnida</taxon>
        <taxon>Acari</taxon>
        <taxon>Parasitiformes</taxon>
        <taxon>Ixodida</taxon>
        <taxon>Ixodoidea</taxon>
        <taxon>Ixodidae</taxon>
        <taxon>Amblyomminae</taxon>
        <taxon>Amblyomma</taxon>
    </lineage>
</organism>
<keyword evidence="4" id="KW-0963">Cytoplasm</keyword>
<gene>
    <name evidence="12" type="ORF">V5799_000306</name>
</gene>
<dbReference type="Pfam" id="PF23142">
    <property type="entry name" value="PH_PLEKHM2"/>
    <property type="match status" value="1"/>
</dbReference>
<dbReference type="InterPro" id="IPR057292">
    <property type="entry name" value="PH_S11IP"/>
</dbReference>
<evidence type="ECO:0000313" key="13">
    <source>
        <dbReference type="Proteomes" id="UP001321473"/>
    </source>
</evidence>
<dbReference type="Gene3D" id="3.80.10.10">
    <property type="entry name" value="Ribonuclease Inhibitor"/>
    <property type="match status" value="1"/>
</dbReference>
<evidence type="ECO:0000256" key="7">
    <source>
        <dbReference type="SAM" id="MobiDB-lite"/>
    </source>
</evidence>
<dbReference type="Pfam" id="PF15904">
    <property type="entry name" value="LIP1"/>
    <property type="match status" value="1"/>
</dbReference>
<dbReference type="InterPro" id="IPR031782">
    <property type="entry name" value="LIP1_N"/>
</dbReference>
<keyword evidence="13" id="KW-1185">Reference proteome</keyword>
<feature type="region of interest" description="Disordered" evidence="7">
    <location>
        <begin position="481"/>
        <end position="530"/>
    </location>
</feature>
<dbReference type="Pfam" id="PF25357">
    <property type="entry name" value="PH_S11IP"/>
    <property type="match status" value="1"/>
</dbReference>
<dbReference type="PROSITE" id="PS51450">
    <property type="entry name" value="LRR"/>
    <property type="match status" value="3"/>
</dbReference>
<dbReference type="SUPFAM" id="SSF52075">
    <property type="entry name" value="Outer arm dynein light chain 1"/>
    <property type="match status" value="1"/>
</dbReference>
<dbReference type="Pfam" id="PF25624">
    <property type="entry name" value="PH_S11IP_C"/>
    <property type="match status" value="1"/>
</dbReference>
<dbReference type="EMBL" id="JARKHS020035699">
    <property type="protein sequence ID" value="KAK8756992.1"/>
    <property type="molecule type" value="Genomic_DNA"/>
</dbReference>